<dbReference type="NCBIfam" id="TIGR00166">
    <property type="entry name" value="S6"/>
    <property type="match status" value="1"/>
</dbReference>
<dbReference type="InterPro" id="IPR020814">
    <property type="entry name" value="Ribosomal_S6_plastid/chlpt"/>
</dbReference>
<evidence type="ECO:0000256" key="1">
    <source>
        <dbReference type="ARBA" id="ARBA00009512"/>
    </source>
</evidence>
<evidence type="ECO:0000256" key="6">
    <source>
        <dbReference type="HAMAP-Rule" id="MF_00360"/>
    </source>
</evidence>
<dbReference type="GO" id="GO:1990904">
    <property type="term" value="C:ribonucleoprotein complex"/>
    <property type="evidence" value="ECO:0007669"/>
    <property type="project" value="UniProtKB-KW"/>
</dbReference>
<evidence type="ECO:0000313" key="7">
    <source>
        <dbReference type="EMBL" id="APG26511.1"/>
    </source>
</evidence>
<dbReference type="PANTHER" id="PTHR21011">
    <property type="entry name" value="MITOCHONDRIAL 28S RIBOSOMAL PROTEIN S6"/>
    <property type="match status" value="1"/>
</dbReference>
<comment type="similarity">
    <text evidence="1 6">Belongs to the bacterial ribosomal protein bS6 family.</text>
</comment>
<keyword evidence="8" id="KW-1185">Reference proteome</keyword>
<dbReference type="RefSeq" id="WP_072282471.1">
    <property type="nucleotide sequence ID" value="NZ_CP015519.1"/>
</dbReference>
<dbReference type="KEGG" id="pef:A7E78_00700"/>
<dbReference type="GO" id="GO:0005737">
    <property type="term" value="C:cytoplasm"/>
    <property type="evidence" value="ECO:0007669"/>
    <property type="project" value="UniProtKB-ARBA"/>
</dbReference>
<dbReference type="GO" id="GO:0003735">
    <property type="term" value="F:structural constituent of ribosome"/>
    <property type="evidence" value="ECO:0007669"/>
    <property type="project" value="InterPro"/>
</dbReference>
<keyword evidence="6" id="KW-0699">rRNA-binding</keyword>
<dbReference type="Proteomes" id="UP000182517">
    <property type="component" value="Chromosome"/>
</dbReference>
<dbReference type="GO" id="GO:0005840">
    <property type="term" value="C:ribosome"/>
    <property type="evidence" value="ECO:0007669"/>
    <property type="project" value="UniProtKB-KW"/>
</dbReference>
<dbReference type="InterPro" id="IPR014717">
    <property type="entry name" value="Transl_elong_EF1B/ribsomal_bS6"/>
</dbReference>
<sequence>MRTYEHIFIVHPEVVGDDYAAILDKFKNILTEQGANILKVDEWGARKLAYPVKKQTRGTYVLMTFEAGAKVIAEFERRLRLDEKIIKFQTIVLPNGVEIAAEEPAEEAPATEGPAAEETA</sequence>
<dbReference type="SUPFAM" id="SSF54995">
    <property type="entry name" value="Ribosomal protein S6"/>
    <property type="match status" value="1"/>
</dbReference>
<dbReference type="InterPro" id="IPR000529">
    <property type="entry name" value="Ribosomal_bS6"/>
</dbReference>
<dbReference type="Gene3D" id="3.30.70.60">
    <property type="match status" value="1"/>
</dbReference>
<dbReference type="GO" id="GO:0006412">
    <property type="term" value="P:translation"/>
    <property type="evidence" value="ECO:0007669"/>
    <property type="project" value="UniProtKB-UniRule"/>
</dbReference>
<protein>
    <recommendedName>
        <fullName evidence="5 6">Small ribosomal subunit protein bS6</fullName>
    </recommendedName>
</protein>
<dbReference type="AlphaFoldDB" id="A0A1L3GKS7"/>
<dbReference type="Pfam" id="PF01250">
    <property type="entry name" value="Ribosomal_S6"/>
    <property type="match status" value="1"/>
</dbReference>
<evidence type="ECO:0000313" key="8">
    <source>
        <dbReference type="Proteomes" id="UP000182517"/>
    </source>
</evidence>
<name>A0A1L3GKS7_9BACT</name>
<organism evidence="7 8">
    <name type="scientific">Syntrophotalea acetylenivorans</name>
    <dbReference type="NCBI Taxonomy" id="1842532"/>
    <lineage>
        <taxon>Bacteria</taxon>
        <taxon>Pseudomonadati</taxon>
        <taxon>Thermodesulfobacteriota</taxon>
        <taxon>Desulfuromonadia</taxon>
        <taxon>Desulfuromonadales</taxon>
        <taxon>Syntrophotaleaceae</taxon>
        <taxon>Syntrophotalea</taxon>
    </lineage>
</organism>
<dbReference type="OrthoDB" id="9812702at2"/>
<keyword evidence="3 6" id="KW-0687">Ribonucleoprotein</keyword>
<reference evidence="7 8" key="1">
    <citation type="journal article" date="2017" name="Genome Announc.">
        <title>Complete Genome Sequences of Two Acetylene-Fermenting Pelobacter acetylenicus Strains.</title>
        <authorList>
            <person name="Sutton J.M."/>
            <person name="Baesman S.M."/>
            <person name="Fierst J.L."/>
            <person name="Poret-Peterson A.T."/>
            <person name="Oremland R.S."/>
            <person name="Dunlap D.S."/>
            <person name="Akob D.M."/>
        </authorList>
    </citation>
    <scope>NUCLEOTIDE SEQUENCE [LARGE SCALE GENOMIC DNA]</scope>
    <source>
        <strain evidence="7 8">SFB93</strain>
    </source>
</reference>
<dbReference type="CDD" id="cd00473">
    <property type="entry name" value="bS6"/>
    <property type="match status" value="1"/>
</dbReference>
<gene>
    <name evidence="6" type="primary">rpsF</name>
    <name evidence="7" type="ORF">A7E78_00700</name>
</gene>
<accession>A0A1L3GKS7</accession>
<dbReference type="PANTHER" id="PTHR21011:SF1">
    <property type="entry name" value="SMALL RIBOSOMAL SUBUNIT PROTEIN BS6M"/>
    <property type="match status" value="1"/>
</dbReference>
<proteinExistence type="inferred from homology"/>
<evidence type="ECO:0000256" key="5">
    <source>
        <dbReference type="ARBA" id="ARBA00035294"/>
    </source>
</evidence>
<keyword evidence="6" id="KW-0694">RNA-binding</keyword>
<dbReference type="GO" id="GO:0070181">
    <property type="term" value="F:small ribosomal subunit rRNA binding"/>
    <property type="evidence" value="ECO:0007669"/>
    <property type="project" value="TreeGrafter"/>
</dbReference>
<evidence type="ECO:0000256" key="2">
    <source>
        <dbReference type="ARBA" id="ARBA00022980"/>
    </source>
</evidence>
<dbReference type="EMBL" id="CP015519">
    <property type="protein sequence ID" value="APG26511.1"/>
    <property type="molecule type" value="Genomic_DNA"/>
</dbReference>
<evidence type="ECO:0000256" key="3">
    <source>
        <dbReference type="ARBA" id="ARBA00023274"/>
    </source>
</evidence>
<dbReference type="HAMAP" id="MF_00360">
    <property type="entry name" value="Ribosomal_bS6"/>
    <property type="match status" value="1"/>
</dbReference>
<dbReference type="InterPro" id="IPR035980">
    <property type="entry name" value="Ribosomal_bS6_sf"/>
</dbReference>
<dbReference type="STRING" id="1842532.A7E78_00700"/>
<evidence type="ECO:0000256" key="4">
    <source>
        <dbReference type="ARBA" id="ARBA00035104"/>
    </source>
</evidence>
<keyword evidence="2 6" id="KW-0689">Ribosomal protein</keyword>
<comment type="function">
    <text evidence="4 6">Binds together with bS18 to 16S ribosomal RNA.</text>
</comment>